<dbReference type="EMBL" id="JAODUP010000111">
    <property type="protein sequence ID" value="KAK2161704.1"/>
    <property type="molecule type" value="Genomic_DNA"/>
</dbReference>
<evidence type="ECO:0000256" key="5">
    <source>
        <dbReference type="ARBA" id="ARBA00023315"/>
    </source>
</evidence>
<feature type="domain" description="Peptidase M28" evidence="6">
    <location>
        <begin position="142"/>
        <end position="258"/>
    </location>
</feature>
<keyword evidence="4" id="KW-0808">Transferase</keyword>
<evidence type="ECO:0000259" key="6">
    <source>
        <dbReference type="Pfam" id="PF04389"/>
    </source>
</evidence>
<keyword evidence="8" id="KW-1185">Reference proteome</keyword>
<dbReference type="InterPro" id="IPR007484">
    <property type="entry name" value="Peptidase_M28"/>
</dbReference>
<dbReference type="SUPFAM" id="SSF53187">
    <property type="entry name" value="Zn-dependent exopeptidases"/>
    <property type="match status" value="1"/>
</dbReference>
<dbReference type="PANTHER" id="PTHR12283:SF6">
    <property type="entry name" value="GLUTAMINYL-PEPTIDE CYCLOTRANSFERASE-RELATED"/>
    <property type="match status" value="1"/>
</dbReference>
<dbReference type="Proteomes" id="UP001208570">
    <property type="component" value="Unassembled WGS sequence"/>
</dbReference>
<dbReference type="InterPro" id="IPR040234">
    <property type="entry name" value="QC/QCL"/>
</dbReference>
<dbReference type="GO" id="GO:0008270">
    <property type="term" value="F:zinc ion binding"/>
    <property type="evidence" value="ECO:0007669"/>
    <property type="project" value="TreeGrafter"/>
</dbReference>
<reference evidence="7" key="1">
    <citation type="journal article" date="2023" name="Mol. Biol. Evol.">
        <title>Third-Generation Sequencing Reveals the Adaptive Role of the Epigenome in Three Deep-Sea Polychaetes.</title>
        <authorList>
            <person name="Perez M."/>
            <person name="Aroh O."/>
            <person name="Sun Y."/>
            <person name="Lan Y."/>
            <person name="Juniper S.K."/>
            <person name="Young C.R."/>
            <person name="Angers B."/>
            <person name="Qian P.Y."/>
        </authorList>
    </citation>
    <scope>NUCLEOTIDE SEQUENCE</scope>
    <source>
        <strain evidence="7">P08H-3</strain>
    </source>
</reference>
<evidence type="ECO:0000256" key="3">
    <source>
        <dbReference type="ARBA" id="ARBA00012012"/>
    </source>
</evidence>
<accession>A0AAD9JYP6</accession>
<dbReference type="PANTHER" id="PTHR12283">
    <property type="entry name" value="GLUTAMINYL-PEPTIDE CYCLOTRANSFERASE"/>
    <property type="match status" value="1"/>
</dbReference>
<evidence type="ECO:0000256" key="4">
    <source>
        <dbReference type="ARBA" id="ARBA00022679"/>
    </source>
</evidence>
<dbReference type="Gene3D" id="3.40.630.10">
    <property type="entry name" value="Zn peptidases"/>
    <property type="match status" value="1"/>
</dbReference>
<gene>
    <name evidence="7" type="ORF">LSH36_111g04011</name>
</gene>
<name>A0AAD9JYP6_9ANNE</name>
<keyword evidence="5" id="KW-0012">Acyltransferase</keyword>
<comment type="catalytic activity">
    <reaction evidence="1">
        <text>N-terminal L-glutaminyl-[peptide] = N-terminal 5-oxo-L-prolyl-[peptide] + NH4(+)</text>
        <dbReference type="Rhea" id="RHEA:23652"/>
        <dbReference type="Rhea" id="RHEA-COMP:11736"/>
        <dbReference type="Rhea" id="RHEA-COMP:11846"/>
        <dbReference type="ChEBI" id="CHEBI:28938"/>
        <dbReference type="ChEBI" id="CHEBI:64722"/>
        <dbReference type="ChEBI" id="CHEBI:87215"/>
        <dbReference type="EC" id="2.3.2.5"/>
    </reaction>
</comment>
<sequence length="313" mass="36193">MSFLRRARLFYHRIFRKRTMKLYAVAFVGFLVYSLYGYDSQADPGRLDRLRTNLVSLQKLHRAKTLRTDRLHKLAGMSDGPTQLRYFRETLLKPMLIERVVDTDGNRFVQQHIRDHMSSYGWTIDNDQFVDNTPEGRKTFTNIVATQNPAASRKLVFACHHDSKLFRNTRFIGATDSAVPCAMMLDLARLMNGTLWKDDKKKANDITLQFIFFDGEEAFRSWSSTDSIYGARHLAEKLSTNEVEVEREVFVKELDTIDNGFRLSGSRLICPIRTTTEPLMRSTRTTPDANLVTDPTCVREYDTSESDMDQSCR</sequence>
<evidence type="ECO:0000256" key="1">
    <source>
        <dbReference type="ARBA" id="ARBA00000001"/>
    </source>
</evidence>
<protein>
    <recommendedName>
        <fullName evidence="3">glutaminyl-peptide cyclotransferase</fullName>
        <ecNumber evidence="3">2.3.2.5</ecNumber>
    </recommendedName>
</protein>
<dbReference type="Pfam" id="PF04389">
    <property type="entry name" value="Peptidase_M28"/>
    <property type="match status" value="1"/>
</dbReference>
<evidence type="ECO:0000256" key="2">
    <source>
        <dbReference type="ARBA" id="ARBA00006014"/>
    </source>
</evidence>
<proteinExistence type="inferred from homology"/>
<evidence type="ECO:0000313" key="8">
    <source>
        <dbReference type="Proteomes" id="UP001208570"/>
    </source>
</evidence>
<comment type="caution">
    <text evidence="7">The sequence shown here is derived from an EMBL/GenBank/DDBJ whole genome shotgun (WGS) entry which is preliminary data.</text>
</comment>
<comment type="similarity">
    <text evidence="2">Belongs to the glutaminyl-peptide cyclotransferase family.</text>
</comment>
<dbReference type="EC" id="2.3.2.5" evidence="3"/>
<evidence type="ECO:0000313" key="7">
    <source>
        <dbReference type="EMBL" id="KAK2161704.1"/>
    </source>
</evidence>
<dbReference type="GO" id="GO:0016603">
    <property type="term" value="F:glutaminyl-peptide cyclotransferase activity"/>
    <property type="evidence" value="ECO:0007669"/>
    <property type="project" value="UniProtKB-EC"/>
</dbReference>
<dbReference type="AlphaFoldDB" id="A0AAD9JYP6"/>
<organism evidence="7 8">
    <name type="scientific">Paralvinella palmiformis</name>
    <dbReference type="NCBI Taxonomy" id="53620"/>
    <lineage>
        <taxon>Eukaryota</taxon>
        <taxon>Metazoa</taxon>
        <taxon>Spiralia</taxon>
        <taxon>Lophotrochozoa</taxon>
        <taxon>Annelida</taxon>
        <taxon>Polychaeta</taxon>
        <taxon>Sedentaria</taxon>
        <taxon>Canalipalpata</taxon>
        <taxon>Terebellida</taxon>
        <taxon>Terebelliformia</taxon>
        <taxon>Alvinellidae</taxon>
        <taxon>Paralvinella</taxon>
    </lineage>
</organism>